<accession>A0A560DB79</accession>
<keyword evidence="3" id="KW-1185">Reference proteome</keyword>
<dbReference type="EMBL" id="VITK01000008">
    <property type="protein sequence ID" value="TWA94312.1"/>
    <property type="molecule type" value="Genomic_DNA"/>
</dbReference>
<dbReference type="STRING" id="1803665.GCA_001641335_06383"/>
<evidence type="ECO:0000313" key="2">
    <source>
        <dbReference type="EMBL" id="TWA94312.1"/>
    </source>
</evidence>
<name>A0A560DB79_9BRAD</name>
<dbReference type="Gene3D" id="3.20.20.80">
    <property type="entry name" value="Glycosidases"/>
    <property type="match status" value="1"/>
</dbReference>
<proteinExistence type="predicted"/>
<protein>
    <submittedName>
        <fullName evidence="2">YD repeat-containing protein</fullName>
    </submittedName>
</protein>
<feature type="chain" id="PRO_5022224975" evidence="1">
    <location>
        <begin position="27"/>
        <end position="1121"/>
    </location>
</feature>
<dbReference type="SUPFAM" id="SSF51120">
    <property type="entry name" value="beta-Roll"/>
    <property type="match status" value="1"/>
</dbReference>
<dbReference type="SUPFAM" id="SSF51445">
    <property type="entry name" value="(Trans)glycosidases"/>
    <property type="match status" value="1"/>
</dbReference>
<dbReference type="Proteomes" id="UP000319949">
    <property type="component" value="Unassembled WGS sequence"/>
</dbReference>
<evidence type="ECO:0000256" key="1">
    <source>
        <dbReference type="SAM" id="SignalP"/>
    </source>
</evidence>
<comment type="caution">
    <text evidence="2">The sequence shown here is derived from an EMBL/GenBank/DDBJ whole genome shotgun (WGS) entry which is preliminary data.</text>
</comment>
<feature type="signal peptide" evidence="1">
    <location>
        <begin position="1"/>
        <end position="26"/>
    </location>
</feature>
<dbReference type="Gene3D" id="3.90.930.1">
    <property type="match status" value="4"/>
</dbReference>
<reference evidence="2 3" key="1">
    <citation type="submission" date="2019-06" db="EMBL/GenBank/DDBJ databases">
        <title>Genomic Encyclopedia of Type Strains, Phase IV (KMG-V): Genome sequencing to study the core and pangenomes of soil and plant-associated prokaryotes.</title>
        <authorList>
            <person name="Whitman W."/>
        </authorList>
    </citation>
    <scope>NUCLEOTIDE SEQUENCE [LARGE SCALE GENOMIC DNA]</scope>
    <source>
        <strain evidence="2 3">BR 510</strain>
    </source>
</reference>
<dbReference type="RefSeq" id="WP_145667626.1">
    <property type="nucleotide sequence ID" value="NZ_VITK01000008.1"/>
</dbReference>
<keyword evidence="1" id="KW-0732">Signal</keyword>
<dbReference type="InterPro" id="IPR011049">
    <property type="entry name" value="Serralysin-like_metalloprot_C"/>
</dbReference>
<gene>
    <name evidence="2" type="ORF">FBZ96_10844</name>
</gene>
<sequence>MTTTSTSSAVLSAHAFVGSIAVNAHAAYSAASSYGTYANSSLIIDGLRYLGVTTVRDSLPTDPSAIPVVDALAAAGVKFDFVVTSNLPASGSAGIAQFLASLGSFKATYPNSVIAIEGLNEANIQAFSYNGSSSLHAAAEFQKALYTAVKADAHLGNVAVYNLTLGLNDEKGYAKLGDLSNYSDFSNAHAYVATTTPENYGIKFAVDLAATSSRNNPSVITETGYTTLASYNGLGVDQLVQAKSILNSLVDAFRNGVTTTYLYQLLDHGSSSDPEGKFGLFNTDGTPKLAATAIHNLTTLLADDGDGGRTPTKALGYTIDNLPPTGNSMVLGKSNGAYELVVWAEPQLWNDAKDVEIANPTKQAKVHLNSVHKTVTVYDPLKSGKPIATYSNVQDFTVPVSDHPLIIEIDAPAPSAPPPPVTDVTGTAAEIVADLSDLNAAGTVKSITLTDTHVLAVSTKETMDYMISHYGGVLSTIKGGYSFAVTTSASTWSLTENYDSTGKLTSTEQIAYQSGLPVYDLVTYADGSTAESSYEKGIKTTTTVTHTDKSKDIFVYGITGQPYVTEVTHKSASGAVTGKTYIAADGSTTDEHYNSSGALVSETKTNADGSSSTTLFNAGVKTAMFVTHTDHSNDNFFYNIKGKSYVAEVVHVDASGVVTSVVRTHADGTLDYTETRSADGTTTSTSFDARGVKIAEAISHPDGTRDIYALNIKQKAYVTEHSGFDAAGHLVLFERLHADGSYAQKVTIADGIKTTDNFDPAGALVSETVAAAGGVRTTTFFSDGLKTKMYVTNADHSQDNYAFDIKGLPYENIVQHVDASGQLTSIVRTHADGTLESTEVIDSQGTKTGTQYDEHGTKIAQTVHHTNGSLVHELFNAAGSITQEIVKIADGPTSTSLFTDGVKAKMYVLHADNSQDNYAYGVVGQSYVDIVQHVDPAGKLTSATRTHADGSLDYTFKAGADGSTTATYYDDAGQLASKVVTQSSGVKDVYTFLSSGVQDKTYNASGVLQRTDLLKTDGTHVATANAAGVTLKGGSGDDLFTAAASTTFVFNGGNDQISGFHAGAAANHDVIQLSKSFAPDFAHLNITQAGADAIVHLGDGASILLAHVNSTSLTHDNFLLV</sequence>
<organism evidence="2 3">
    <name type="scientific">Bradyrhizobium stylosanthis</name>
    <dbReference type="NCBI Taxonomy" id="1803665"/>
    <lineage>
        <taxon>Bacteria</taxon>
        <taxon>Pseudomonadati</taxon>
        <taxon>Pseudomonadota</taxon>
        <taxon>Alphaproteobacteria</taxon>
        <taxon>Hyphomicrobiales</taxon>
        <taxon>Nitrobacteraceae</taxon>
        <taxon>Bradyrhizobium</taxon>
    </lineage>
</organism>
<dbReference type="OrthoDB" id="6949258at2"/>
<evidence type="ECO:0000313" key="3">
    <source>
        <dbReference type="Proteomes" id="UP000319949"/>
    </source>
</evidence>
<dbReference type="InterPro" id="IPR017853">
    <property type="entry name" value="GH"/>
</dbReference>
<dbReference type="AlphaFoldDB" id="A0A560DB79"/>